<dbReference type="AlphaFoldDB" id="R7ZRJ9"/>
<reference evidence="1 2" key="1">
    <citation type="submission" date="2013-02" db="EMBL/GenBank/DDBJ databases">
        <title>A novel strain isolated from Lonar lake, Maharashtra, India.</title>
        <authorList>
            <person name="Singh A."/>
        </authorList>
    </citation>
    <scope>NUCLEOTIDE SEQUENCE [LARGE SCALE GENOMIC DNA]</scope>
    <source>
        <strain evidence="1 2">AK24</strain>
    </source>
</reference>
<gene>
    <name evidence="1" type="ORF">ADIS_3054</name>
</gene>
<organism evidence="1 2">
    <name type="scientific">Lunatimonas lonarensis</name>
    <dbReference type="NCBI Taxonomy" id="1232681"/>
    <lineage>
        <taxon>Bacteria</taxon>
        <taxon>Pseudomonadati</taxon>
        <taxon>Bacteroidota</taxon>
        <taxon>Cytophagia</taxon>
        <taxon>Cytophagales</taxon>
        <taxon>Cyclobacteriaceae</taxon>
    </lineage>
</organism>
<proteinExistence type="predicted"/>
<keyword evidence="2" id="KW-1185">Reference proteome</keyword>
<evidence type="ECO:0000313" key="1">
    <source>
        <dbReference type="EMBL" id="EON76604.1"/>
    </source>
</evidence>
<evidence type="ECO:0000313" key="2">
    <source>
        <dbReference type="Proteomes" id="UP000013909"/>
    </source>
</evidence>
<accession>R7ZRJ9</accession>
<dbReference type="Proteomes" id="UP000013909">
    <property type="component" value="Unassembled WGS sequence"/>
</dbReference>
<dbReference type="EMBL" id="AQHR01000085">
    <property type="protein sequence ID" value="EON76604.1"/>
    <property type="molecule type" value="Genomic_DNA"/>
</dbReference>
<name>R7ZRJ9_9BACT</name>
<comment type="caution">
    <text evidence="1">The sequence shown here is derived from an EMBL/GenBank/DDBJ whole genome shotgun (WGS) entry which is preliminary data.</text>
</comment>
<sequence>MTTEKLVWINEIEPAYRSGRHEDHVKYWHAPIAIGEYMRDSIPINRDKL</sequence>
<protein>
    <submittedName>
        <fullName evidence="1">Uncharacterized protein</fullName>
    </submittedName>
</protein>